<evidence type="ECO:0000256" key="6">
    <source>
        <dbReference type="ARBA" id="ARBA00056794"/>
    </source>
</evidence>
<dbReference type="OMA" id="HWEEEVM"/>
<organism evidence="10 11">
    <name type="scientific">Capsaspora owczarzaki (strain ATCC 30864)</name>
    <dbReference type="NCBI Taxonomy" id="595528"/>
    <lineage>
        <taxon>Eukaryota</taxon>
        <taxon>Filasterea</taxon>
        <taxon>Capsaspora</taxon>
    </lineage>
</organism>
<dbReference type="InterPro" id="IPR003593">
    <property type="entry name" value="AAA+_ATPase"/>
</dbReference>
<feature type="region of interest" description="Disordered" evidence="8">
    <location>
        <begin position="39"/>
        <end position="123"/>
    </location>
</feature>
<comment type="similarity">
    <text evidence="1">Belongs to the SIMIBI class G3E GTPase family. ArgK/MeaB subfamily.</text>
</comment>
<dbReference type="InterPro" id="IPR005129">
    <property type="entry name" value="GTPase_ArgK"/>
</dbReference>
<feature type="compositionally biased region" description="Low complexity" evidence="8">
    <location>
        <begin position="78"/>
        <end position="88"/>
    </location>
</feature>
<dbReference type="AlphaFoldDB" id="A0A0D2VM03"/>
<dbReference type="PhylomeDB" id="A0A0D2VM03"/>
<dbReference type="Gene3D" id="3.40.50.300">
    <property type="entry name" value="P-loop containing nucleotide triphosphate hydrolases"/>
    <property type="match status" value="1"/>
</dbReference>
<evidence type="ECO:0000256" key="4">
    <source>
        <dbReference type="ARBA" id="ARBA00023134"/>
    </source>
</evidence>
<comment type="function">
    <text evidence="6">GTPase, binds and hydrolyzes GTP. Involved in intracellular vitamin B12 metabolism, mediates the transport of cobalamin (Cbl) into mitochondria for the final steps of adenosylcobalamin (AdoCbl) synthesis. Functions as a G-protein chaperone that assists AdoCbl cofactor delivery from MMAB to the methylmalonyl-CoA mutase (MMUT). Plays a dual role as both a protectase and a reactivase for MMUT. Protects MMUT from progressive inactivation by oxidation by decreasing the rate of the formation of the oxidized inactive cofactor hydroxocobalamin (OH2Cbl). Additionally acts a reactivase by promoting the replacement of OH2Cbl by the active cofactor AdoCbl, restoring the activity of MMUT in the presence and hydrolysis of GTP.</text>
</comment>
<dbReference type="Proteomes" id="UP000008743">
    <property type="component" value="Unassembled WGS sequence"/>
</dbReference>
<dbReference type="GO" id="GO:0003924">
    <property type="term" value="F:GTPase activity"/>
    <property type="evidence" value="ECO:0007669"/>
    <property type="project" value="InterPro"/>
</dbReference>
<reference evidence="11" key="1">
    <citation type="submission" date="2011-02" db="EMBL/GenBank/DDBJ databases">
        <title>The Genome Sequence of Capsaspora owczarzaki ATCC 30864.</title>
        <authorList>
            <person name="Russ C."/>
            <person name="Cuomo C."/>
            <person name="Burger G."/>
            <person name="Gray M.W."/>
            <person name="Holland P.W.H."/>
            <person name="King N."/>
            <person name="Lang F.B.F."/>
            <person name="Roger A.J."/>
            <person name="Ruiz-Trillo I."/>
            <person name="Young S.K."/>
            <person name="Zeng Q."/>
            <person name="Gargeya S."/>
            <person name="Alvarado L."/>
            <person name="Berlin A."/>
            <person name="Chapman S.B."/>
            <person name="Chen Z."/>
            <person name="Freedman E."/>
            <person name="Gellesch M."/>
            <person name="Goldberg J."/>
            <person name="Griggs A."/>
            <person name="Gujja S."/>
            <person name="Heilman E."/>
            <person name="Heiman D."/>
            <person name="Howarth C."/>
            <person name="Mehta T."/>
            <person name="Neiman D."/>
            <person name="Pearson M."/>
            <person name="Roberts A."/>
            <person name="Saif S."/>
            <person name="Shea T."/>
            <person name="Shenoy N."/>
            <person name="Sisk P."/>
            <person name="Stolte C."/>
            <person name="Sykes S."/>
            <person name="White J."/>
            <person name="Yandava C."/>
            <person name="Haas B."/>
            <person name="Nusbaum C."/>
            <person name="Birren B."/>
        </authorList>
    </citation>
    <scope>NUCLEOTIDE SEQUENCE</scope>
    <source>
        <strain evidence="11">ATCC 30864</strain>
    </source>
</reference>
<evidence type="ECO:0000256" key="8">
    <source>
        <dbReference type="SAM" id="MobiDB-lite"/>
    </source>
</evidence>
<dbReference type="NCBIfam" id="TIGR00750">
    <property type="entry name" value="lao"/>
    <property type="match status" value="1"/>
</dbReference>
<accession>A0A0D2VM03</accession>
<evidence type="ECO:0000256" key="5">
    <source>
        <dbReference type="ARBA" id="ARBA00048548"/>
    </source>
</evidence>
<dbReference type="Gene3D" id="1.20.5.170">
    <property type="match status" value="1"/>
</dbReference>
<keyword evidence="3" id="KW-0378">Hydrolase</keyword>
<dbReference type="OrthoDB" id="1476984at2759"/>
<dbReference type="InterPro" id="IPR027417">
    <property type="entry name" value="P-loop_NTPase"/>
</dbReference>
<dbReference type="FunFam" id="3.40.50.300:FF:000647">
    <property type="entry name" value="Methylmalonic aciduria type A homolog, mitochondrial"/>
    <property type="match status" value="1"/>
</dbReference>
<dbReference type="Gene3D" id="1.10.287.130">
    <property type="match status" value="1"/>
</dbReference>
<evidence type="ECO:0000256" key="1">
    <source>
        <dbReference type="ARBA" id="ARBA00009625"/>
    </source>
</evidence>
<name>A0A0D2VM03_CAPO3</name>
<proteinExistence type="inferred from homology"/>
<protein>
    <submittedName>
        <fullName evidence="10">Mmaa protein</fullName>
    </submittedName>
</protein>
<dbReference type="InParanoid" id="A0A0D2VM03"/>
<feature type="compositionally biased region" description="Polar residues" evidence="8">
    <location>
        <begin position="101"/>
        <end position="118"/>
    </location>
</feature>
<evidence type="ECO:0000313" key="11">
    <source>
        <dbReference type="Proteomes" id="UP000008743"/>
    </source>
</evidence>
<dbReference type="EMBL" id="KE346362">
    <property type="protein sequence ID" value="KJE91117.1"/>
    <property type="molecule type" value="Genomic_DNA"/>
</dbReference>
<keyword evidence="4" id="KW-0342">GTP-binding</keyword>
<dbReference type="SMART" id="SM00382">
    <property type="entry name" value="AAA"/>
    <property type="match status" value="1"/>
</dbReference>
<dbReference type="GO" id="GO:0005525">
    <property type="term" value="F:GTP binding"/>
    <property type="evidence" value="ECO:0007669"/>
    <property type="project" value="UniProtKB-KW"/>
</dbReference>
<feature type="domain" description="AAA+ ATPase" evidence="9">
    <location>
        <begin position="222"/>
        <end position="394"/>
    </location>
</feature>
<keyword evidence="11" id="KW-1185">Reference proteome</keyword>
<keyword evidence="2" id="KW-0547">Nucleotide-binding</keyword>
<dbReference type="PANTHER" id="PTHR23408:SF3">
    <property type="entry name" value="METHYLMALONIC ACIDURIA TYPE A PROTEIN, MITOCHONDRIAL"/>
    <property type="match status" value="1"/>
</dbReference>
<dbReference type="NCBIfam" id="NF006958">
    <property type="entry name" value="PRK09435.1"/>
    <property type="match status" value="1"/>
</dbReference>
<gene>
    <name evidence="10" type="ORF">CAOG_002301</name>
</gene>
<dbReference type="STRING" id="595528.A0A0D2VM03"/>
<evidence type="ECO:0000259" key="9">
    <source>
        <dbReference type="SMART" id="SM00382"/>
    </source>
</evidence>
<evidence type="ECO:0000256" key="2">
    <source>
        <dbReference type="ARBA" id="ARBA00022741"/>
    </source>
</evidence>
<feature type="compositionally biased region" description="Polar residues" evidence="8">
    <location>
        <begin position="39"/>
        <end position="55"/>
    </location>
</feature>
<comment type="catalytic activity">
    <reaction evidence="5">
        <text>GTP + H2O = GDP + phosphate + H(+)</text>
        <dbReference type="Rhea" id="RHEA:19669"/>
        <dbReference type="ChEBI" id="CHEBI:15377"/>
        <dbReference type="ChEBI" id="CHEBI:15378"/>
        <dbReference type="ChEBI" id="CHEBI:37565"/>
        <dbReference type="ChEBI" id="CHEBI:43474"/>
        <dbReference type="ChEBI" id="CHEBI:58189"/>
    </reaction>
</comment>
<dbReference type="RefSeq" id="XP_004349051.1">
    <property type="nucleotide sequence ID" value="XM_004349001.2"/>
</dbReference>
<dbReference type="PANTHER" id="PTHR23408">
    <property type="entry name" value="METHYLMALONYL-COA MUTASE"/>
    <property type="match status" value="1"/>
</dbReference>
<evidence type="ECO:0000256" key="3">
    <source>
        <dbReference type="ARBA" id="ARBA00022801"/>
    </source>
</evidence>
<evidence type="ECO:0000313" key="10">
    <source>
        <dbReference type="EMBL" id="KJE91117.1"/>
    </source>
</evidence>
<dbReference type="GO" id="GO:0005737">
    <property type="term" value="C:cytoplasm"/>
    <property type="evidence" value="ECO:0007669"/>
    <property type="project" value="TreeGrafter"/>
</dbReference>
<dbReference type="SUPFAM" id="SSF52540">
    <property type="entry name" value="P-loop containing nucleoside triphosphate hydrolases"/>
    <property type="match status" value="1"/>
</dbReference>
<evidence type="ECO:0000256" key="7">
    <source>
        <dbReference type="ARBA" id="ARBA00062796"/>
    </source>
</evidence>
<dbReference type="Pfam" id="PF03308">
    <property type="entry name" value="MeaB"/>
    <property type="match status" value="1"/>
</dbReference>
<dbReference type="eggNOG" id="ENOG502QR2W">
    <property type="taxonomic scope" value="Eukaryota"/>
</dbReference>
<dbReference type="CDD" id="cd03114">
    <property type="entry name" value="MMAA-like"/>
    <property type="match status" value="1"/>
</dbReference>
<comment type="subunit">
    <text evidence="7">Homodimer. Interacts with MMUT (the apoenzyme form); the interaction is GTP dependent.</text>
</comment>
<sequence length="495" mass="53418">MLLASSKLACAATPLLRAQRTASTRLALLTASSWTRAQAAPLQNDQRRGVSSSGTRPCLGLGSLPSAPSTRAGLHQHATSSSTPSMSATEREECSARLSVPTRSVSTQSTPVTVQAPVQPQAAKKTENDAFNVDHLLHLKEADQAWLQKLYDGILQQDRSALARGITLVESWRRDHRRVAQNLLDRILDVLHDRWSHVQSLGSRAVSTVTLKNNQTTTTLPTPFRIGLSGPPGAGKSTFIETFGMFLVNQGLRVAVLAVDPSSSVSGGSILGDKTRMTELSRNDAAYVRPSPSRGSLGGVTRNTSDAIVLCEGSGYDVIIIETVGVGQSETAVADMVDLFTLIVPPGGGDELQGIKKGIVELADFVIVNKADGDLLPAARKAKSEYTSAMKLLRPRTASWTPEIAMLSSLDSTGLADAWKLMLQFYDSQMKGGEFFLKRSQQRKRLMWKHVSDGILERFQAHPEVSRVIAGAEQQVMQGLVAPGLAADELLDRFR</sequence>